<sequence length="111" mass="12490">MFIGKEPFFLDGSDLKMKLVPALPNWLFKDEGLDPQYDEDENLIVSFKLFASIIVTYHNPSGSDLFDEAPKSYKVTMDDGSVESVDGSEIPSDLAKKIRKIYGVKSIDAYF</sequence>
<dbReference type="EMBL" id="HBED01033496">
    <property type="protein sequence ID" value="CAD8317989.1"/>
    <property type="molecule type" value="Transcribed_RNA"/>
</dbReference>
<name>A0A7R9WA68_9STRA</name>
<proteinExistence type="predicted"/>
<gene>
    <name evidence="1" type="ORF">TDUB1175_LOCUS16784</name>
</gene>
<reference evidence="1" key="1">
    <citation type="submission" date="2021-01" db="EMBL/GenBank/DDBJ databases">
        <authorList>
            <person name="Corre E."/>
            <person name="Pelletier E."/>
            <person name="Niang G."/>
            <person name="Scheremetjew M."/>
            <person name="Finn R."/>
            <person name="Kale V."/>
            <person name="Holt S."/>
            <person name="Cochrane G."/>
            <person name="Meng A."/>
            <person name="Brown T."/>
            <person name="Cohen L."/>
        </authorList>
    </citation>
    <scope>NUCLEOTIDE SEQUENCE</scope>
    <source>
        <strain evidence="1">CCMP147</strain>
    </source>
</reference>
<dbReference type="AlphaFoldDB" id="A0A7R9WA68"/>
<evidence type="ECO:0000313" key="1">
    <source>
        <dbReference type="EMBL" id="CAD8317989.1"/>
    </source>
</evidence>
<protein>
    <submittedName>
        <fullName evidence="1">Uncharacterized protein</fullName>
    </submittedName>
</protein>
<accession>A0A7R9WA68</accession>
<organism evidence="1">
    <name type="scientific">Pseudictyota dubia</name>
    <dbReference type="NCBI Taxonomy" id="2749911"/>
    <lineage>
        <taxon>Eukaryota</taxon>
        <taxon>Sar</taxon>
        <taxon>Stramenopiles</taxon>
        <taxon>Ochrophyta</taxon>
        <taxon>Bacillariophyta</taxon>
        <taxon>Mediophyceae</taxon>
        <taxon>Biddulphiophycidae</taxon>
        <taxon>Eupodiscales</taxon>
        <taxon>Odontellaceae</taxon>
        <taxon>Pseudictyota</taxon>
    </lineage>
</organism>